<comment type="caution">
    <text evidence="7">The sequence shown here is derived from an EMBL/GenBank/DDBJ whole genome shotgun (WGS) entry which is preliminary data.</text>
</comment>
<dbReference type="GO" id="GO:0005634">
    <property type="term" value="C:nucleus"/>
    <property type="evidence" value="ECO:0007669"/>
    <property type="project" value="UniProtKB-UniRule"/>
</dbReference>
<evidence type="ECO:0000256" key="5">
    <source>
        <dbReference type="SAM" id="MobiDB-lite"/>
    </source>
</evidence>
<dbReference type="Gene3D" id="1.10.30.10">
    <property type="entry name" value="High mobility group box domain"/>
    <property type="match status" value="1"/>
</dbReference>
<feature type="compositionally biased region" description="Low complexity" evidence="5">
    <location>
        <begin position="159"/>
        <end position="177"/>
    </location>
</feature>
<feature type="region of interest" description="Disordered" evidence="5">
    <location>
        <begin position="110"/>
        <end position="261"/>
    </location>
</feature>
<protein>
    <recommendedName>
        <fullName evidence="6">HMG box domain-containing protein</fullName>
    </recommendedName>
</protein>
<dbReference type="GO" id="GO:0000122">
    <property type="term" value="P:negative regulation of transcription by RNA polymerase II"/>
    <property type="evidence" value="ECO:0007669"/>
    <property type="project" value="TreeGrafter"/>
</dbReference>
<dbReference type="AlphaFoldDB" id="A0AAD9MEH7"/>
<dbReference type="PROSITE" id="PS50118">
    <property type="entry name" value="HMG_BOX_2"/>
    <property type="match status" value="1"/>
</dbReference>
<feature type="compositionally biased region" description="Basic and acidic residues" evidence="5">
    <location>
        <begin position="189"/>
        <end position="198"/>
    </location>
</feature>
<evidence type="ECO:0000259" key="6">
    <source>
        <dbReference type="PROSITE" id="PS50118"/>
    </source>
</evidence>
<dbReference type="InterPro" id="IPR036910">
    <property type="entry name" value="HMG_box_dom_sf"/>
</dbReference>
<dbReference type="Proteomes" id="UP001217918">
    <property type="component" value="Unassembled WGS sequence"/>
</dbReference>
<dbReference type="FunFam" id="1.10.30.10:FF:000041">
    <property type="entry name" value="HMG box family protein"/>
    <property type="match status" value="1"/>
</dbReference>
<dbReference type="EMBL" id="JAQQPM010000004">
    <property type="protein sequence ID" value="KAK2070968.1"/>
    <property type="molecule type" value="Genomic_DNA"/>
</dbReference>
<accession>A0AAD9MEH7</accession>
<dbReference type="PANTHER" id="PTHR10270">
    <property type="entry name" value="SOX TRANSCRIPTION FACTOR"/>
    <property type="match status" value="1"/>
</dbReference>
<feature type="DNA-binding region" description="HMG box" evidence="4">
    <location>
        <begin position="57"/>
        <end position="125"/>
    </location>
</feature>
<name>A0AAD9MEH7_9PEZI</name>
<feature type="region of interest" description="Disordered" evidence="5">
    <location>
        <begin position="385"/>
        <end position="407"/>
    </location>
</feature>
<dbReference type="InterPro" id="IPR009071">
    <property type="entry name" value="HMG_box_dom"/>
</dbReference>
<organism evidence="7 8">
    <name type="scientific">Phyllachora maydis</name>
    <dbReference type="NCBI Taxonomy" id="1825666"/>
    <lineage>
        <taxon>Eukaryota</taxon>
        <taxon>Fungi</taxon>
        <taxon>Dikarya</taxon>
        <taxon>Ascomycota</taxon>
        <taxon>Pezizomycotina</taxon>
        <taxon>Sordariomycetes</taxon>
        <taxon>Sordariomycetidae</taxon>
        <taxon>Phyllachorales</taxon>
        <taxon>Phyllachoraceae</taxon>
        <taxon>Phyllachora</taxon>
    </lineage>
</organism>
<keyword evidence="4" id="KW-0539">Nucleus</keyword>
<gene>
    <name evidence="7" type="ORF">P8C59_005426</name>
</gene>
<dbReference type="GO" id="GO:0030154">
    <property type="term" value="P:cell differentiation"/>
    <property type="evidence" value="ECO:0007669"/>
    <property type="project" value="TreeGrafter"/>
</dbReference>
<reference evidence="7" key="1">
    <citation type="journal article" date="2023" name="Mol. Plant Microbe Interact.">
        <title>Elucidating the Obligate Nature and Biological Capacity of an Invasive Fungal Corn Pathogen.</title>
        <authorList>
            <person name="MacCready J.S."/>
            <person name="Roggenkamp E.M."/>
            <person name="Gdanetz K."/>
            <person name="Chilvers M.I."/>
        </authorList>
    </citation>
    <scope>NUCLEOTIDE SEQUENCE</scope>
    <source>
        <strain evidence="7">PM02</strain>
    </source>
</reference>
<keyword evidence="1" id="KW-0805">Transcription regulation</keyword>
<dbReference type="GO" id="GO:0001228">
    <property type="term" value="F:DNA-binding transcription activator activity, RNA polymerase II-specific"/>
    <property type="evidence" value="ECO:0007669"/>
    <property type="project" value="TreeGrafter"/>
</dbReference>
<evidence type="ECO:0000256" key="4">
    <source>
        <dbReference type="PROSITE-ProRule" id="PRU00267"/>
    </source>
</evidence>
<proteinExistence type="predicted"/>
<evidence type="ECO:0000256" key="1">
    <source>
        <dbReference type="ARBA" id="ARBA00023015"/>
    </source>
</evidence>
<sequence>MASSNANIVSSINTGDANRAHAEDLTNFGTSSVSSSSPQSIDGTRDLICLCTPAPKVPRPRNAFILYRQHHQAQVVVQHPGLANPEISKIIGEQWREEPEERKDQWKRLAEEEKQRHQRQYPDYRYQPRRGGKSIGGRPTPASGEDPSKCPKCGGRYIATPRTPSTPFFTPTTAARPVMQPHMSPNASRMDHGQRQVPRDGMTGPDDIRRSGSLVHWASPTHFRQDSLSGGTSDDYDVMSPSQAKRRRNNDQGYPASMTMPPAAASPVYGMPMGPRRLSSIMGGGGGGGGGGGPRGPMNPAAAHQGTPSIGSGFVVGGPGGPLPGPGMVGRSGSMAGPMAPPPRPSVGFHQQTPRTGTFDESLRLPPLQTRAATSGDEGTVVDVGPAGSAPTPASASASASVSRPRGVSFSLRESQARSIEAMVMSIPFLNKIQVLRKISPALAPPGPASPAVETRGPVIAIEGTDPELMTRVAHVLQTALAGSDDCAVRVWASADETLRSGSVGTVVGTIGGSPFSRYLQTIQDWHVKSGEMVRFVTTHPLPPPAVPEDAVAGGEDAVSGAGTGTGTGTVSVSVLPGFGGRVPPRLPVALVTGGFSLTLSDHFASTVPIADAYAPVDHWQWMATLWRGIVGPDLVICVRAHNDHAAEQRQQQCVELPTPGVMVVNAPEGAALLEKTERRLAFEVVEWVRGGSFADGFGRR</sequence>
<feature type="domain" description="HMG box" evidence="6">
    <location>
        <begin position="57"/>
        <end position="125"/>
    </location>
</feature>
<dbReference type="SMART" id="SM00398">
    <property type="entry name" value="HMG"/>
    <property type="match status" value="1"/>
</dbReference>
<evidence type="ECO:0000256" key="3">
    <source>
        <dbReference type="ARBA" id="ARBA00023163"/>
    </source>
</evidence>
<dbReference type="CDD" id="cd01389">
    <property type="entry name" value="HMG-box_ROX1-like"/>
    <property type="match status" value="1"/>
</dbReference>
<dbReference type="PANTHER" id="PTHR10270:SF320">
    <property type="entry name" value="BOX TRANSCRIPTIONAL REGULATOR, PUTATIVE (AFU_ORTHOLOGUE AFUA_4G10820)-RELATED"/>
    <property type="match status" value="1"/>
</dbReference>
<evidence type="ECO:0000256" key="2">
    <source>
        <dbReference type="ARBA" id="ARBA00023125"/>
    </source>
</evidence>
<keyword evidence="8" id="KW-1185">Reference proteome</keyword>
<dbReference type="InterPro" id="IPR050140">
    <property type="entry name" value="SRY-related_HMG-box_TF-like"/>
</dbReference>
<keyword evidence="3" id="KW-0804">Transcription</keyword>
<keyword evidence="2 4" id="KW-0238">DNA-binding</keyword>
<dbReference type="Pfam" id="PF00505">
    <property type="entry name" value="HMG_box"/>
    <property type="match status" value="1"/>
</dbReference>
<evidence type="ECO:0000313" key="8">
    <source>
        <dbReference type="Proteomes" id="UP001217918"/>
    </source>
</evidence>
<dbReference type="SUPFAM" id="SSF47095">
    <property type="entry name" value="HMG-box"/>
    <property type="match status" value="1"/>
</dbReference>
<evidence type="ECO:0000313" key="7">
    <source>
        <dbReference type="EMBL" id="KAK2070968.1"/>
    </source>
</evidence>
<dbReference type="GO" id="GO:0000978">
    <property type="term" value="F:RNA polymerase II cis-regulatory region sequence-specific DNA binding"/>
    <property type="evidence" value="ECO:0007669"/>
    <property type="project" value="TreeGrafter"/>
</dbReference>